<keyword evidence="4" id="KW-1185">Reference proteome</keyword>
<evidence type="ECO:0000313" key="3">
    <source>
        <dbReference type="EMBL" id="UZJ25853.1"/>
    </source>
</evidence>
<keyword evidence="1" id="KW-0175">Coiled coil</keyword>
<name>A0ABY6P446_9NOCA</name>
<feature type="coiled-coil region" evidence="1">
    <location>
        <begin position="387"/>
        <end position="457"/>
    </location>
</feature>
<evidence type="ECO:0000256" key="2">
    <source>
        <dbReference type="SAM" id="MobiDB-lite"/>
    </source>
</evidence>
<gene>
    <name evidence="3" type="ORF">RHODO2019_05295</name>
</gene>
<dbReference type="RefSeq" id="WP_265383957.1">
    <property type="nucleotide sequence ID" value="NZ_CP110615.1"/>
</dbReference>
<accession>A0ABY6P446</accession>
<evidence type="ECO:0000256" key="1">
    <source>
        <dbReference type="SAM" id="Coils"/>
    </source>
</evidence>
<sequence>MSEDTTEQGTTSEEATSAEVVTDAPESESTPAPAPAPRPGPRPGGPRPGAPRPGAPAARPATAAPTSDPSAFGRVDEDGGVWLRTTEGERQVGSWQAGEPAEGLAHFGRRFDDLATEVTILEKRLASGGGDARQTQESARTLLDGLPTAAVVGDVATLGTRLEAVLAATEVAAAAAKEQKEAARAEQAAHKEALAVEAEQLGTESTQWKAAGDRLREILEEWKTIRGIDRKTDDALWKRYSKAREAFNRRRGAHFADLDRERAVARTRKDELVAQAEALSTSTDFGATAGQFRDLMAEWKAAGRAPREADDALWAQFKDAQDRFFAARNAAAGERDAEFGANGEAKQALLAEAETIDPARGLDQAKAALRSVQERWDAVGKVPRELVQALEARMRTVEDTVRGADEARWTRTDPEAEARAAQFRERVRAFEEQAAKARAAGKEKRALEAEAQAAQWREWADAAEGAVGGA</sequence>
<dbReference type="Proteomes" id="UP001164965">
    <property type="component" value="Chromosome"/>
</dbReference>
<dbReference type="InterPro" id="IPR007139">
    <property type="entry name" value="DUF349"/>
</dbReference>
<dbReference type="Pfam" id="PF03993">
    <property type="entry name" value="DUF349"/>
    <property type="match status" value="3"/>
</dbReference>
<protein>
    <submittedName>
        <fullName evidence="3">DUF349 domain-containing protein</fullName>
    </submittedName>
</protein>
<dbReference type="EMBL" id="CP110615">
    <property type="protein sequence ID" value="UZJ25853.1"/>
    <property type="molecule type" value="Genomic_DNA"/>
</dbReference>
<proteinExistence type="predicted"/>
<evidence type="ECO:0000313" key="4">
    <source>
        <dbReference type="Proteomes" id="UP001164965"/>
    </source>
</evidence>
<reference evidence="3" key="1">
    <citation type="submission" date="2022-10" db="EMBL/GenBank/DDBJ databases">
        <title>Rhodococcus sp.75.</title>
        <authorList>
            <person name="Sun M."/>
        </authorList>
    </citation>
    <scope>NUCLEOTIDE SEQUENCE</scope>
    <source>
        <strain evidence="3">75</strain>
    </source>
</reference>
<feature type="coiled-coil region" evidence="1">
    <location>
        <begin position="166"/>
        <end position="193"/>
    </location>
</feature>
<feature type="region of interest" description="Disordered" evidence="2">
    <location>
        <begin position="1"/>
        <end position="99"/>
    </location>
</feature>
<feature type="compositionally biased region" description="Low complexity" evidence="2">
    <location>
        <begin position="55"/>
        <end position="66"/>
    </location>
</feature>
<feature type="compositionally biased region" description="Pro residues" evidence="2">
    <location>
        <begin position="32"/>
        <end position="54"/>
    </location>
</feature>
<organism evidence="3 4">
    <name type="scientific">Rhodococcus antarcticus</name>
    <dbReference type="NCBI Taxonomy" id="2987751"/>
    <lineage>
        <taxon>Bacteria</taxon>
        <taxon>Bacillati</taxon>
        <taxon>Actinomycetota</taxon>
        <taxon>Actinomycetes</taxon>
        <taxon>Mycobacteriales</taxon>
        <taxon>Nocardiaceae</taxon>
        <taxon>Rhodococcus</taxon>
    </lineage>
</organism>